<evidence type="ECO:0000256" key="1">
    <source>
        <dbReference type="ARBA" id="ARBA00022679"/>
    </source>
</evidence>
<dbReference type="RefSeq" id="WP_190424660.1">
    <property type="nucleotide sequence ID" value="NZ_JAAOCA010000034.1"/>
</dbReference>
<dbReference type="InterPro" id="IPR002139">
    <property type="entry name" value="Ribo/fructo_kinase"/>
</dbReference>
<proteinExistence type="predicted"/>
<accession>A0ABR7Z7H1</accession>
<keyword evidence="1" id="KW-0808">Transferase</keyword>
<dbReference type="PRINTS" id="PR00990">
    <property type="entry name" value="RIBOKINASE"/>
</dbReference>
<gene>
    <name evidence="4" type="ORF">HAQ05_22295</name>
</gene>
<keyword evidence="2" id="KW-0418">Kinase</keyword>
<evidence type="ECO:0000313" key="5">
    <source>
        <dbReference type="Proteomes" id="UP000805841"/>
    </source>
</evidence>
<dbReference type="PANTHER" id="PTHR10584">
    <property type="entry name" value="SUGAR KINASE"/>
    <property type="match status" value="1"/>
</dbReference>
<evidence type="ECO:0000313" key="4">
    <source>
        <dbReference type="EMBL" id="MBD1601410.1"/>
    </source>
</evidence>
<dbReference type="Proteomes" id="UP000805841">
    <property type="component" value="Unassembled WGS sequence"/>
</dbReference>
<organism evidence="4 5">
    <name type="scientific">Pseudomonas typographi</name>
    <dbReference type="NCBI Taxonomy" id="2715964"/>
    <lineage>
        <taxon>Bacteria</taxon>
        <taxon>Pseudomonadati</taxon>
        <taxon>Pseudomonadota</taxon>
        <taxon>Gammaproteobacteria</taxon>
        <taxon>Pseudomonadales</taxon>
        <taxon>Pseudomonadaceae</taxon>
        <taxon>Pseudomonas</taxon>
    </lineage>
</organism>
<dbReference type="InterPro" id="IPR029056">
    <property type="entry name" value="Ribokinase-like"/>
</dbReference>
<evidence type="ECO:0000259" key="3">
    <source>
        <dbReference type="Pfam" id="PF00294"/>
    </source>
</evidence>
<dbReference type="Pfam" id="PF00294">
    <property type="entry name" value="PfkB"/>
    <property type="match status" value="1"/>
</dbReference>
<dbReference type="EMBL" id="JAAOCA010000034">
    <property type="protein sequence ID" value="MBD1601410.1"/>
    <property type="molecule type" value="Genomic_DNA"/>
</dbReference>
<dbReference type="PANTHER" id="PTHR10584:SF166">
    <property type="entry name" value="RIBOKINASE"/>
    <property type="match status" value="1"/>
</dbReference>
<dbReference type="Gene3D" id="3.40.1190.20">
    <property type="match status" value="1"/>
</dbReference>
<dbReference type="InterPro" id="IPR011611">
    <property type="entry name" value="PfkB_dom"/>
</dbReference>
<reference evidence="4 5" key="1">
    <citation type="journal article" date="2020" name="Insects">
        <title>Bacteria Belonging to Pseudomonas typographi sp. nov. from the Bark Beetle Ips typographus Have Genomic Potential to Aid in the Host Ecology.</title>
        <authorList>
            <person name="Peral-Aranega E."/>
            <person name="Saati-Santamaria Z."/>
            <person name="Kolarik M."/>
            <person name="Rivas R."/>
            <person name="Garcia-Fraile P."/>
        </authorList>
    </citation>
    <scope>NUCLEOTIDE SEQUENCE [LARGE SCALE GENOMIC DNA]</scope>
    <source>
        <strain evidence="4 5">CA3A</strain>
    </source>
</reference>
<sequence>MPSTLLSLGSINADFQVRVAQPPGSQETLLASDFCRLSGGKAANRAYLATLFGHHSVLLGRVGADELADQALGNLRQAGVLLDGVTHAPGHSTAVSMITVPASGKKQIILANNANDAWDGMACDRVRAAIAAAPPQAVLALDHEIPAAVVRMAIEAAQQRSLPVVLDPSFPERLEPGLWPLISAVTPNTEEAAHLLGQPVTDSPSAARAAAAFRQRGVPMACVKLADGGCLLACAEGVYHVPAGGIAARDATGAGDAFTGVFAIALLEGQPASEAALWATAAAHLAVAGYGSQPAYAGREQVLAMAEQLRPQLRRVDD</sequence>
<evidence type="ECO:0000256" key="2">
    <source>
        <dbReference type="ARBA" id="ARBA00022777"/>
    </source>
</evidence>
<keyword evidence="5" id="KW-1185">Reference proteome</keyword>
<feature type="domain" description="Carbohydrate kinase PfkB" evidence="3">
    <location>
        <begin position="5"/>
        <end position="294"/>
    </location>
</feature>
<protein>
    <submittedName>
        <fullName evidence="4">Ribokinase</fullName>
    </submittedName>
</protein>
<comment type="caution">
    <text evidence="4">The sequence shown here is derived from an EMBL/GenBank/DDBJ whole genome shotgun (WGS) entry which is preliminary data.</text>
</comment>
<name>A0ABR7Z7H1_9PSED</name>
<dbReference type="SUPFAM" id="SSF53613">
    <property type="entry name" value="Ribokinase-like"/>
    <property type="match status" value="1"/>
</dbReference>